<dbReference type="Proteomes" id="UP000305067">
    <property type="component" value="Unassembled WGS sequence"/>
</dbReference>
<keyword evidence="2" id="KW-1185">Reference proteome</keyword>
<organism evidence="1 2">
    <name type="scientific">Pterulicium gracile</name>
    <dbReference type="NCBI Taxonomy" id="1884261"/>
    <lineage>
        <taxon>Eukaryota</taxon>
        <taxon>Fungi</taxon>
        <taxon>Dikarya</taxon>
        <taxon>Basidiomycota</taxon>
        <taxon>Agaricomycotina</taxon>
        <taxon>Agaricomycetes</taxon>
        <taxon>Agaricomycetidae</taxon>
        <taxon>Agaricales</taxon>
        <taxon>Pleurotineae</taxon>
        <taxon>Pterulaceae</taxon>
        <taxon>Pterulicium</taxon>
    </lineage>
</organism>
<dbReference type="AlphaFoldDB" id="A0A5C3QB79"/>
<proteinExistence type="predicted"/>
<dbReference type="EMBL" id="ML178836">
    <property type="protein sequence ID" value="TFK98991.1"/>
    <property type="molecule type" value="Genomic_DNA"/>
</dbReference>
<sequence length="156" mass="17680">MHGSIIRDAKQACVRLKTRPFKNVLSSAPPPGLEPHRKFDGKVSTANLTLADSNEGLKTTDTTTTLDGWQVMFGCEGEYFTGTCWWIHTHQFGEIYATTFLLLPITISPVLGDRSRFEYDCADELPGHVWYYSRLDWVSPPYSKNISSIRCVEWMG</sequence>
<gene>
    <name evidence="1" type="ORF">BDV98DRAFT_584572</name>
</gene>
<reference evidence="1 2" key="1">
    <citation type="journal article" date="2019" name="Nat. Ecol. Evol.">
        <title>Megaphylogeny resolves global patterns of mushroom evolution.</title>
        <authorList>
            <person name="Varga T."/>
            <person name="Krizsan K."/>
            <person name="Foldi C."/>
            <person name="Dima B."/>
            <person name="Sanchez-Garcia M."/>
            <person name="Sanchez-Ramirez S."/>
            <person name="Szollosi G.J."/>
            <person name="Szarkandi J.G."/>
            <person name="Papp V."/>
            <person name="Albert L."/>
            <person name="Andreopoulos W."/>
            <person name="Angelini C."/>
            <person name="Antonin V."/>
            <person name="Barry K.W."/>
            <person name="Bougher N.L."/>
            <person name="Buchanan P."/>
            <person name="Buyck B."/>
            <person name="Bense V."/>
            <person name="Catcheside P."/>
            <person name="Chovatia M."/>
            <person name="Cooper J."/>
            <person name="Damon W."/>
            <person name="Desjardin D."/>
            <person name="Finy P."/>
            <person name="Geml J."/>
            <person name="Haridas S."/>
            <person name="Hughes K."/>
            <person name="Justo A."/>
            <person name="Karasinski D."/>
            <person name="Kautmanova I."/>
            <person name="Kiss B."/>
            <person name="Kocsube S."/>
            <person name="Kotiranta H."/>
            <person name="LaButti K.M."/>
            <person name="Lechner B.E."/>
            <person name="Liimatainen K."/>
            <person name="Lipzen A."/>
            <person name="Lukacs Z."/>
            <person name="Mihaltcheva S."/>
            <person name="Morgado L.N."/>
            <person name="Niskanen T."/>
            <person name="Noordeloos M.E."/>
            <person name="Ohm R.A."/>
            <person name="Ortiz-Santana B."/>
            <person name="Ovrebo C."/>
            <person name="Racz N."/>
            <person name="Riley R."/>
            <person name="Savchenko A."/>
            <person name="Shiryaev A."/>
            <person name="Soop K."/>
            <person name="Spirin V."/>
            <person name="Szebenyi C."/>
            <person name="Tomsovsky M."/>
            <person name="Tulloss R.E."/>
            <person name="Uehling J."/>
            <person name="Grigoriev I.V."/>
            <person name="Vagvolgyi C."/>
            <person name="Papp T."/>
            <person name="Martin F.M."/>
            <person name="Miettinen O."/>
            <person name="Hibbett D.S."/>
            <person name="Nagy L.G."/>
        </authorList>
    </citation>
    <scope>NUCLEOTIDE SEQUENCE [LARGE SCALE GENOMIC DNA]</scope>
    <source>
        <strain evidence="1 2">CBS 309.79</strain>
    </source>
</reference>
<protein>
    <submittedName>
        <fullName evidence="1">Uncharacterized protein</fullName>
    </submittedName>
</protein>
<name>A0A5C3QB79_9AGAR</name>
<evidence type="ECO:0000313" key="2">
    <source>
        <dbReference type="Proteomes" id="UP000305067"/>
    </source>
</evidence>
<evidence type="ECO:0000313" key="1">
    <source>
        <dbReference type="EMBL" id="TFK98991.1"/>
    </source>
</evidence>
<accession>A0A5C3QB79</accession>